<organism evidence="1">
    <name type="scientific">marine sediment metagenome</name>
    <dbReference type="NCBI Taxonomy" id="412755"/>
    <lineage>
        <taxon>unclassified sequences</taxon>
        <taxon>metagenomes</taxon>
        <taxon>ecological metagenomes</taxon>
    </lineage>
</organism>
<dbReference type="AlphaFoldDB" id="X1JNB7"/>
<proteinExistence type="predicted"/>
<comment type="caution">
    <text evidence="1">The sequence shown here is derived from an EMBL/GenBank/DDBJ whole genome shotgun (WGS) entry which is preliminary data.</text>
</comment>
<accession>X1JNB7</accession>
<evidence type="ECO:0000313" key="1">
    <source>
        <dbReference type="EMBL" id="GAH96226.1"/>
    </source>
</evidence>
<sequence>MIGQVTVAAATAVAGYDLFRDQTWRVSAKTRKLRGCAVAGSTAAGDCYFELYVDQYHIGRFHNLALGWPTRDHIIPLRGNLVPPGATISAIMGVAPTTNPINVVLY</sequence>
<protein>
    <submittedName>
        <fullName evidence="1">Uncharacterized protein</fullName>
    </submittedName>
</protein>
<gene>
    <name evidence="1" type="ORF">S06H3_01192</name>
</gene>
<dbReference type="EMBL" id="BARV01000284">
    <property type="protein sequence ID" value="GAH96226.1"/>
    <property type="molecule type" value="Genomic_DNA"/>
</dbReference>
<name>X1JNB7_9ZZZZ</name>
<reference evidence="1" key="1">
    <citation type="journal article" date="2014" name="Front. Microbiol.">
        <title>High frequency of phylogenetically diverse reductive dehalogenase-homologous genes in deep subseafloor sedimentary metagenomes.</title>
        <authorList>
            <person name="Kawai M."/>
            <person name="Futagami T."/>
            <person name="Toyoda A."/>
            <person name="Takaki Y."/>
            <person name="Nishi S."/>
            <person name="Hori S."/>
            <person name="Arai W."/>
            <person name="Tsubouchi T."/>
            <person name="Morono Y."/>
            <person name="Uchiyama I."/>
            <person name="Ito T."/>
            <person name="Fujiyama A."/>
            <person name="Inagaki F."/>
            <person name="Takami H."/>
        </authorList>
    </citation>
    <scope>NUCLEOTIDE SEQUENCE</scope>
    <source>
        <strain evidence="1">Expedition CK06-06</strain>
    </source>
</reference>